<evidence type="ECO:0000256" key="1">
    <source>
        <dbReference type="SAM" id="Phobius"/>
    </source>
</evidence>
<organism evidence="2 3">
    <name type="scientific">Coniophora puteana (strain RWD-64-598)</name>
    <name type="common">Brown rot fungus</name>
    <dbReference type="NCBI Taxonomy" id="741705"/>
    <lineage>
        <taxon>Eukaryota</taxon>
        <taxon>Fungi</taxon>
        <taxon>Dikarya</taxon>
        <taxon>Basidiomycota</taxon>
        <taxon>Agaricomycotina</taxon>
        <taxon>Agaricomycetes</taxon>
        <taxon>Agaricomycetidae</taxon>
        <taxon>Boletales</taxon>
        <taxon>Coniophorineae</taxon>
        <taxon>Coniophoraceae</taxon>
        <taxon>Coniophora</taxon>
    </lineage>
</organism>
<feature type="transmembrane region" description="Helical" evidence="1">
    <location>
        <begin position="181"/>
        <end position="209"/>
    </location>
</feature>
<feature type="transmembrane region" description="Helical" evidence="1">
    <location>
        <begin position="429"/>
        <end position="446"/>
    </location>
</feature>
<feature type="transmembrane region" description="Helical" evidence="1">
    <location>
        <begin position="42"/>
        <end position="60"/>
    </location>
</feature>
<reference evidence="3" key="1">
    <citation type="journal article" date="2012" name="Science">
        <title>The Paleozoic origin of enzymatic lignin decomposition reconstructed from 31 fungal genomes.</title>
        <authorList>
            <person name="Floudas D."/>
            <person name="Binder M."/>
            <person name="Riley R."/>
            <person name="Barry K."/>
            <person name="Blanchette R.A."/>
            <person name="Henrissat B."/>
            <person name="Martinez A.T."/>
            <person name="Otillar R."/>
            <person name="Spatafora J.W."/>
            <person name="Yadav J.S."/>
            <person name="Aerts A."/>
            <person name="Benoit I."/>
            <person name="Boyd A."/>
            <person name="Carlson A."/>
            <person name="Copeland A."/>
            <person name="Coutinho P.M."/>
            <person name="de Vries R.P."/>
            <person name="Ferreira P."/>
            <person name="Findley K."/>
            <person name="Foster B."/>
            <person name="Gaskell J."/>
            <person name="Glotzer D."/>
            <person name="Gorecki P."/>
            <person name="Heitman J."/>
            <person name="Hesse C."/>
            <person name="Hori C."/>
            <person name="Igarashi K."/>
            <person name="Jurgens J.A."/>
            <person name="Kallen N."/>
            <person name="Kersten P."/>
            <person name="Kohler A."/>
            <person name="Kuees U."/>
            <person name="Kumar T.K.A."/>
            <person name="Kuo A."/>
            <person name="LaButti K."/>
            <person name="Larrondo L.F."/>
            <person name="Lindquist E."/>
            <person name="Ling A."/>
            <person name="Lombard V."/>
            <person name="Lucas S."/>
            <person name="Lundell T."/>
            <person name="Martin R."/>
            <person name="McLaughlin D.J."/>
            <person name="Morgenstern I."/>
            <person name="Morin E."/>
            <person name="Murat C."/>
            <person name="Nagy L.G."/>
            <person name="Nolan M."/>
            <person name="Ohm R.A."/>
            <person name="Patyshakuliyeva A."/>
            <person name="Rokas A."/>
            <person name="Ruiz-Duenas F.J."/>
            <person name="Sabat G."/>
            <person name="Salamov A."/>
            <person name="Samejima M."/>
            <person name="Schmutz J."/>
            <person name="Slot J.C."/>
            <person name="St John F."/>
            <person name="Stenlid J."/>
            <person name="Sun H."/>
            <person name="Sun S."/>
            <person name="Syed K."/>
            <person name="Tsang A."/>
            <person name="Wiebenga A."/>
            <person name="Young D."/>
            <person name="Pisabarro A."/>
            <person name="Eastwood D.C."/>
            <person name="Martin F."/>
            <person name="Cullen D."/>
            <person name="Grigoriev I.V."/>
            <person name="Hibbett D.S."/>
        </authorList>
    </citation>
    <scope>NUCLEOTIDE SEQUENCE [LARGE SCALE GENOMIC DNA]</scope>
    <source>
        <strain evidence="3">RWD-64-598 SS2</strain>
    </source>
</reference>
<evidence type="ECO:0000313" key="3">
    <source>
        <dbReference type="Proteomes" id="UP000053558"/>
    </source>
</evidence>
<keyword evidence="1" id="KW-0472">Membrane</keyword>
<feature type="transmembrane region" description="Helical" evidence="1">
    <location>
        <begin position="494"/>
        <end position="521"/>
    </location>
</feature>
<protein>
    <submittedName>
        <fullName evidence="2">Uncharacterized protein</fullName>
    </submittedName>
</protein>
<comment type="caution">
    <text evidence="2">The sequence shown here is derived from an EMBL/GenBank/DDBJ whole genome shotgun (WGS) entry which is preliminary data.</text>
</comment>
<dbReference type="RefSeq" id="XP_007765599.1">
    <property type="nucleotide sequence ID" value="XM_007767409.1"/>
</dbReference>
<gene>
    <name evidence="2" type="ORF">CONPUDRAFT_162998</name>
</gene>
<keyword evidence="1" id="KW-0812">Transmembrane</keyword>
<dbReference type="OMA" id="SYWAILL"/>
<feature type="transmembrane region" description="Helical" evidence="1">
    <location>
        <begin position="373"/>
        <end position="396"/>
    </location>
</feature>
<feature type="transmembrane region" description="Helical" evidence="1">
    <location>
        <begin position="146"/>
        <end position="169"/>
    </location>
</feature>
<feature type="transmembrane region" description="Helical" evidence="1">
    <location>
        <begin position="458"/>
        <end position="482"/>
    </location>
</feature>
<dbReference type="EMBL" id="JH711575">
    <property type="protein sequence ID" value="EIW83652.1"/>
    <property type="molecule type" value="Genomic_DNA"/>
</dbReference>
<feature type="transmembrane region" description="Helical" evidence="1">
    <location>
        <begin position="117"/>
        <end position="134"/>
    </location>
</feature>
<feature type="transmembrane region" description="Helical" evidence="1">
    <location>
        <begin position="229"/>
        <end position="253"/>
    </location>
</feature>
<accession>A0A5M3MWZ1</accession>
<keyword evidence="3" id="KW-1185">Reference proteome</keyword>
<keyword evidence="1" id="KW-1133">Transmembrane helix</keyword>
<dbReference type="AlphaFoldDB" id="A0A5M3MWZ1"/>
<proteinExistence type="predicted"/>
<feature type="transmembrane region" description="Helical" evidence="1">
    <location>
        <begin position="72"/>
        <end position="97"/>
    </location>
</feature>
<dbReference type="GeneID" id="19204826"/>
<name>A0A5M3MWZ1_CONPW</name>
<sequence>MFIRSRDITSTPSILDASKSDPEAKARLIATLQLIGSMTVGGIFYGFTTATAALSASSIIQSSQHRSRRRIAFLLAYVGLLWASGTLDMAGITWSGVATYVYQTSVPNKAMVYMTNNSYWAILLLSDAMMVWRFKAVWSKSTYYRYLIIVPALGYLGILVPGFFVFVLLDDGAVWEGPSVGAALISAVFLSSFCLNVYVAALISGRLLIYRRRFKTYLGSPDAKHYTSYGAILVESYLPLALSNIVYFVLYFLDNPAQWVMASIVDQMQIVASFLVMIRVSRGIAWDASPFTSLSTILSLYPMLVKPRDATSTPNTLDGSNPDLEAQARLSASLGIIGSMTVGGTFYGFVTAIAGTCAYSLIQSRHRRSRRRLALVLAYIGMLWTAGTLDIGAVTWGRVDTYVYHPSSALQSPNAQNSGPKAIGLMADISYWAILLLSDAMMVWRFKVVWSKSVFYRYLVIVPVLCYVGISVPGFFVFIVFYNSSVWWNASIGAGLTTAVFLSSFCLNIYVAALISGRLFLYRRRFKAHLGSPDAKHYTSYGAILVESYLPLAITSIVFFALYFLNNPAQYMLAQVLDQMQIIASLLVMLRVSHGIAWDSSTTSQSVDSAIDRALEAALSR</sequence>
<evidence type="ECO:0000313" key="2">
    <source>
        <dbReference type="EMBL" id="EIW83652.1"/>
    </source>
</evidence>
<feature type="transmembrane region" description="Helical" evidence="1">
    <location>
        <begin position="541"/>
        <end position="565"/>
    </location>
</feature>
<feature type="transmembrane region" description="Helical" evidence="1">
    <location>
        <begin position="336"/>
        <end position="361"/>
    </location>
</feature>
<dbReference type="Proteomes" id="UP000053558">
    <property type="component" value="Unassembled WGS sequence"/>
</dbReference>
<dbReference type="KEGG" id="cput:CONPUDRAFT_162998"/>